<comment type="similarity">
    <text evidence="4 11">Belongs to the transaldolase family. Type 2 subfamily.</text>
</comment>
<comment type="subcellular location">
    <subcellularLocation>
        <location evidence="2 11">Cytoplasm</location>
    </subcellularLocation>
</comment>
<dbReference type="InterPro" id="IPR046348">
    <property type="entry name" value="SIS_dom_sf"/>
</dbReference>
<dbReference type="SUPFAM" id="SSF51569">
    <property type="entry name" value="Aldolase"/>
    <property type="match status" value="1"/>
</dbReference>
<organism evidence="13 14">
    <name type="scientific">Desulfomonile tiedjei</name>
    <dbReference type="NCBI Taxonomy" id="2358"/>
    <lineage>
        <taxon>Bacteria</taxon>
        <taxon>Pseudomonadati</taxon>
        <taxon>Thermodesulfobacteriota</taxon>
        <taxon>Desulfomonilia</taxon>
        <taxon>Desulfomonilales</taxon>
        <taxon>Desulfomonilaceae</taxon>
        <taxon>Desulfomonile</taxon>
    </lineage>
</organism>
<reference evidence="13" key="1">
    <citation type="submission" date="2020-07" db="EMBL/GenBank/DDBJ databases">
        <title>Huge and variable diversity of episymbiotic CPR bacteria and DPANN archaea in groundwater ecosystems.</title>
        <authorList>
            <person name="He C.Y."/>
            <person name="Keren R."/>
            <person name="Whittaker M."/>
            <person name="Farag I.F."/>
            <person name="Doudna J."/>
            <person name="Cate J.H.D."/>
            <person name="Banfield J.F."/>
        </authorList>
    </citation>
    <scope>NUCLEOTIDE SEQUENCE</scope>
    <source>
        <strain evidence="13">NC_groundwater_1664_Pr3_B-0.1um_52_9</strain>
    </source>
</reference>
<dbReference type="EC" id="2.2.1.2" evidence="5 11"/>
<evidence type="ECO:0000256" key="8">
    <source>
        <dbReference type="ARBA" id="ARBA00023126"/>
    </source>
</evidence>
<dbReference type="Pfam" id="PF00342">
    <property type="entry name" value="PGI"/>
    <property type="match status" value="1"/>
</dbReference>
<dbReference type="CDD" id="cd00955">
    <property type="entry name" value="Transaldolase_like"/>
    <property type="match status" value="1"/>
</dbReference>
<evidence type="ECO:0000256" key="4">
    <source>
        <dbReference type="ARBA" id="ARBA00008426"/>
    </source>
</evidence>
<dbReference type="GO" id="GO:0097367">
    <property type="term" value="F:carbohydrate derivative binding"/>
    <property type="evidence" value="ECO:0007669"/>
    <property type="project" value="InterPro"/>
</dbReference>
<comment type="caution">
    <text evidence="13">The sequence shown here is derived from an EMBL/GenBank/DDBJ whole genome shotgun (WGS) entry which is preliminary data.</text>
</comment>
<dbReference type="NCBIfam" id="NF002881">
    <property type="entry name" value="PRK03343.1"/>
    <property type="match status" value="1"/>
</dbReference>
<dbReference type="AlphaFoldDB" id="A0A9D6UX45"/>
<name>A0A9D6UX45_9BACT</name>
<keyword evidence="7 11" id="KW-0808">Transferase</keyword>
<keyword evidence="12 13" id="KW-0413">Isomerase</keyword>
<keyword evidence="8 11" id="KW-0570">Pentose shunt</keyword>
<evidence type="ECO:0000256" key="12">
    <source>
        <dbReference type="RuleBase" id="RU000612"/>
    </source>
</evidence>
<dbReference type="InterPro" id="IPR001672">
    <property type="entry name" value="G6P_Isomerase"/>
</dbReference>
<dbReference type="GO" id="GO:0006098">
    <property type="term" value="P:pentose-phosphate shunt"/>
    <property type="evidence" value="ECO:0007669"/>
    <property type="project" value="UniProtKB-UniRule"/>
</dbReference>
<accession>A0A9D6UX45</accession>
<dbReference type="InterPro" id="IPR013785">
    <property type="entry name" value="Aldolase_TIM"/>
</dbReference>
<feature type="active site" description="Schiff-base intermediate with substrate" evidence="11">
    <location>
        <position position="139"/>
    </location>
</feature>
<comment type="catalytic activity">
    <reaction evidence="10 11">
        <text>D-sedoheptulose 7-phosphate + D-glyceraldehyde 3-phosphate = D-erythrose 4-phosphate + beta-D-fructose 6-phosphate</text>
        <dbReference type="Rhea" id="RHEA:17053"/>
        <dbReference type="ChEBI" id="CHEBI:16897"/>
        <dbReference type="ChEBI" id="CHEBI:57483"/>
        <dbReference type="ChEBI" id="CHEBI:57634"/>
        <dbReference type="ChEBI" id="CHEBI:59776"/>
        <dbReference type="EC" id="2.2.1.2"/>
    </reaction>
</comment>
<dbReference type="Gene3D" id="3.40.50.10490">
    <property type="entry name" value="Glucose-6-phosphate isomerase like protein, domain 1"/>
    <property type="match status" value="3"/>
</dbReference>
<evidence type="ECO:0000313" key="13">
    <source>
        <dbReference type="EMBL" id="MBI5248045.1"/>
    </source>
</evidence>
<dbReference type="EMBL" id="JACRDE010000033">
    <property type="protein sequence ID" value="MBI5248045.1"/>
    <property type="molecule type" value="Genomic_DNA"/>
</dbReference>
<evidence type="ECO:0000256" key="2">
    <source>
        <dbReference type="ARBA" id="ARBA00004496"/>
    </source>
</evidence>
<dbReference type="InterPro" id="IPR035476">
    <property type="entry name" value="SIS_PGI_1"/>
</dbReference>
<dbReference type="PANTHER" id="PTHR10683:SF31">
    <property type="entry name" value="TRANSALDOLASE"/>
    <property type="match status" value="1"/>
</dbReference>
<dbReference type="PROSITE" id="PS01054">
    <property type="entry name" value="TRANSALDOLASE_1"/>
    <property type="match status" value="1"/>
</dbReference>
<dbReference type="PROSITE" id="PS51463">
    <property type="entry name" value="P_GLUCOSE_ISOMERASE_3"/>
    <property type="match status" value="1"/>
</dbReference>
<evidence type="ECO:0000256" key="6">
    <source>
        <dbReference type="ARBA" id="ARBA00022490"/>
    </source>
</evidence>
<keyword evidence="12" id="KW-0324">Glycolysis</keyword>
<dbReference type="NCBIfam" id="TIGR00876">
    <property type="entry name" value="tal_mycobact"/>
    <property type="match status" value="1"/>
</dbReference>
<dbReference type="SUPFAM" id="SSF53697">
    <property type="entry name" value="SIS domain"/>
    <property type="match status" value="1"/>
</dbReference>
<comment type="pathway">
    <text evidence="3 11">Carbohydrate degradation; pentose phosphate pathway; D-glyceraldehyde 3-phosphate and beta-D-fructose 6-phosphate from D-ribose 5-phosphate and D-xylulose 5-phosphate (non-oxidative stage): step 2/3.</text>
</comment>
<dbReference type="PANTHER" id="PTHR10683">
    <property type="entry name" value="TRANSALDOLASE"/>
    <property type="match status" value="1"/>
</dbReference>
<dbReference type="InterPro" id="IPR001585">
    <property type="entry name" value="TAL/FSA"/>
</dbReference>
<protein>
    <recommendedName>
        <fullName evidence="5 11">Transaldolase</fullName>
        <ecNumber evidence="5 11">2.2.1.2</ecNumber>
    </recommendedName>
</protein>
<keyword evidence="12" id="KW-0312">Gluconeogenesis</keyword>
<dbReference type="GO" id="GO:0006094">
    <property type="term" value="P:gluconeogenesis"/>
    <property type="evidence" value="ECO:0007669"/>
    <property type="project" value="UniProtKB-KW"/>
</dbReference>
<dbReference type="GO" id="GO:0004347">
    <property type="term" value="F:glucose-6-phosphate isomerase activity"/>
    <property type="evidence" value="ECO:0007669"/>
    <property type="project" value="UniProtKB-EC"/>
</dbReference>
<dbReference type="GO" id="GO:0006096">
    <property type="term" value="P:glycolytic process"/>
    <property type="evidence" value="ECO:0007669"/>
    <property type="project" value="UniProtKB-KW"/>
</dbReference>
<comment type="function">
    <text evidence="1 11">Transaldolase is important for the balance of metabolites in the pentose-phosphate pathway.</text>
</comment>
<gene>
    <name evidence="11" type="primary">tal</name>
    <name evidence="13" type="ORF">HY912_01000</name>
</gene>
<comment type="pathway">
    <text evidence="12">Carbohydrate degradation; glycolysis; D-glyceraldehyde 3-phosphate and glycerone phosphate from D-glucose: step 2/4.</text>
</comment>
<dbReference type="Pfam" id="PF00923">
    <property type="entry name" value="TAL_FSA"/>
    <property type="match status" value="1"/>
</dbReference>
<evidence type="ECO:0000256" key="9">
    <source>
        <dbReference type="ARBA" id="ARBA00023270"/>
    </source>
</evidence>
<keyword evidence="6 11" id="KW-0963">Cytoplasm</keyword>
<comment type="catalytic activity">
    <reaction evidence="12">
        <text>alpha-D-glucose 6-phosphate = beta-D-fructose 6-phosphate</text>
        <dbReference type="Rhea" id="RHEA:11816"/>
        <dbReference type="ChEBI" id="CHEBI:57634"/>
        <dbReference type="ChEBI" id="CHEBI:58225"/>
        <dbReference type="EC" id="5.3.1.9"/>
    </reaction>
</comment>
<comment type="similarity">
    <text evidence="12">Belongs to the GPI family.</text>
</comment>
<dbReference type="GO" id="GO:0005737">
    <property type="term" value="C:cytoplasm"/>
    <property type="evidence" value="ECO:0007669"/>
    <property type="project" value="UniProtKB-SubCell"/>
</dbReference>
<evidence type="ECO:0000256" key="1">
    <source>
        <dbReference type="ARBA" id="ARBA00003518"/>
    </source>
</evidence>
<evidence type="ECO:0000256" key="5">
    <source>
        <dbReference type="ARBA" id="ARBA00013151"/>
    </source>
</evidence>
<evidence type="ECO:0000256" key="10">
    <source>
        <dbReference type="ARBA" id="ARBA00048810"/>
    </source>
</evidence>
<sequence length="921" mass="100946">MNHLLEIAKLGQSVWYDNLSRELLRSGELKRLVDDDGVSGVTSNPSIFEKALREERVYENDIHYLVDTGLSTSGIYEGLVLPDIQQAADILLPVYEKTSGMDGFVSLEISPQCAYDAVSTLSEARRLFAAVDRKNLMIKVPATPEGLDAFCELIAEGININVTLIFSLDQYEGVASAYIEGLEKLVANGGNPATVASVASFFVSRVDTVIDDQLKDITDPEHRAVIPNIMGKAGIANARLAYAMFKELFNSERFNALKAKGARPQRVLWASTSTKNPDYPDTLYADALIGPGTVNTMPPTTLDAFRDHGKARAALEDDLDEARNLFPTLDKMGIDIDNVMDCLMEKGVKAFADSYENILEDVATKRTRLLRGWGHRSASLGRFQKSVDEVFTRFDQQKVAENLWGGDVSLWAKDPQSRSAIAQRLGWLQIIEPMVAEIQHLRDFADEVRDSGITSIVLLGMGGSSLGAEVFVSCFGSAEGYPELRVLDTTVPSSILAVERSVLLSRSLFIVSSKSGSTIEVSSLYKYFRSRMEQVMGDSAGSHFVAITDPGTSLGKLASEHRFRRTFLNPPDIGGRFSALSYFGLVPAALIGADLDHFLMRAAQAAEACGPHVPSLESPGAWLGAIMAKCAMSECDKLSLVISPGIQTFGLWLEQLIAESTGKEGKGILPIDGEPVGTPDKYSNDRIFVYLRLDGDVTYDQAVSDLERAGHPVITQRLHTPYDIGREIFRWEFATAIAGVILEIDPFDQPNVQESKDITKKYLELFKREGQIPAGEFVSPDDPDLTKKLGDLLSGFKKGTYVALNAFIQPSQEDTDMLQEIRVAVRDRFKVATTLGFGPRYLHSTGQIHKGGADNGVFIQITADDPEDVAIPGESYTFGVLKSAQALGDYEALKQKGRRIIRVHLSSGADLKKLRDALRAL</sequence>
<dbReference type="Proteomes" id="UP000807825">
    <property type="component" value="Unassembled WGS sequence"/>
</dbReference>
<dbReference type="PRINTS" id="PR00662">
    <property type="entry name" value="G6PISOMERASE"/>
</dbReference>
<keyword evidence="9 11" id="KW-0704">Schiff base</keyword>
<dbReference type="CDD" id="cd05015">
    <property type="entry name" value="SIS_PGI_1"/>
    <property type="match status" value="1"/>
</dbReference>
<dbReference type="InterPro" id="IPR004732">
    <property type="entry name" value="Transaldolase_2"/>
</dbReference>
<dbReference type="HAMAP" id="MF_00493">
    <property type="entry name" value="Transaldolase_2"/>
    <property type="match status" value="1"/>
</dbReference>
<evidence type="ECO:0000256" key="3">
    <source>
        <dbReference type="ARBA" id="ARBA00004857"/>
    </source>
</evidence>
<evidence type="ECO:0000313" key="14">
    <source>
        <dbReference type="Proteomes" id="UP000807825"/>
    </source>
</evidence>
<dbReference type="GO" id="GO:0004801">
    <property type="term" value="F:transaldolase activity"/>
    <property type="evidence" value="ECO:0007669"/>
    <property type="project" value="UniProtKB-UniRule"/>
</dbReference>
<dbReference type="InterPro" id="IPR018225">
    <property type="entry name" value="Transaldolase_AS"/>
</dbReference>
<dbReference type="Gene3D" id="3.20.20.70">
    <property type="entry name" value="Aldolase class I"/>
    <property type="match status" value="1"/>
</dbReference>
<dbReference type="NCBIfam" id="NF007080">
    <property type="entry name" value="PRK09533.1"/>
    <property type="match status" value="1"/>
</dbReference>
<evidence type="ECO:0000256" key="7">
    <source>
        <dbReference type="ARBA" id="ARBA00022679"/>
    </source>
</evidence>
<evidence type="ECO:0000256" key="11">
    <source>
        <dbReference type="HAMAP-Rule" id="MF_00493"/>
    </source>
</evidence>
<proteinExistence type="inferred from homology"/>